<comment type="caution">
    <text evidence="3">The sequence shown here is derived from an EMBL/GenBank/DDBJ whole genome shotgun (WGS) entry which is preliminary data.</text>
</comment>
<dbReference type="SUPFAM" id="SSF47413">
    <property type="entry name" value="lambda repressor-like DNA-binding domains"/>
    <property type="match status" value="1"/>
</dbReference>
<evidence type="ECO:0000256" key="1">
    <source>
        <dbReference type="SAM" id="MobiDB-lite"/>
    </source>
</evidence>
<dbReference type="PROSITE" id="PS50943">
    <property type="entry name" value="HTH_CROC1"/>
    <property type="match status" value="1"/>
</dbReference>
<dbReference type="OrthoDB" id="32197at2"/>
<feature type="domain" description="HTH cro/C1-type" evidence="2">
    <location>
        <begin position="17"/>
        <end position="50"/>
    </location>
</feature>
<evidence type="ECO:0000313" key="3">
    <source>
        <dbReference type="EMBL" id="RIH94026.1"/>
    </source>
</evidence>
<dbReference type="InterPro" id="IPR001387">
    <property type="entry name" value="Cro/C1-type_HTH"/>
</dbReference>
<dbReference type="CDD" id="cd00093">
    <property type="entry name" value="HTH_XRE"/>
    <property type="match status" value="1"/>
</dbReference>
<dbReference type="Gene3D" id="1.10.260.40">
    <property type="entry name" value="lambda repressor-like DNA-binding domains"/>
    <property type="match status" value="1"/>
</dbReference>
<dbReference type="Proteomes" id="UP000266178">
    <property type="component" value="Unassembled WGS sequence"/>
</dbReference>
<name>A0A399FDW6_9DEIN</name>
<reference evidence="3 4" key="1">
    <citation type="submission" date="2018-08" db="EMBL/GenBank/DDBJ databases">
        <title>Meiothermus granaticius genome AF-68 sequencing project.</title>
        <authorList>
            <person name="Da Costa M.S."/>
            <person name="Albuquerque L."/>
            <person name="Raposo P."/>
            <person name="Froufe H.J.C."/>
            <person name="Barroso C.S."/>
            <person name="Egas C."/>
        </authorList>
    </citation>
    <scope>NUCLEOTIDE SEQUENCE [LARGE SCALE GENOMIC DNA]</scope>
    <source>
        <strain evidence="3 4">AF-68</strain>
    </source>
</reference>
<dbReference type="EMBL" id="QWLB01000001">
    <property type="protein sequence ID" value="RIH94026.1"/>
    <property type="molecule type" value="Genomic_DNA"/>
</dbReference>
<dbReference type="RefSeq" id="WP_119355652.1">
    <property type="nucleotide sequence ID" value="NZ_BJXM01000022.1"/>
</dbReference>
<dbReference type="InterPro" id="IPR010982">
    <property type="entry name" value="Lambda_DNA-bd_dom_sf"/>
</dbReference>
<protein>
    <submittedName>
        <fullName evidence="3">Transcriptional regulator, y4mF family</fullName>
    </submittedName>
</protein>
<proteinExistence type="predicted"/>
<dbReference type="AlphaFoldDB" id="A0A399FDW6"/>
<accession>A0A399FDW6</accession>
<organism evidence="3 4">
    <name type="scientific">Meiothermus granaticius NBRC 107808</name>
    <dbReference type="NCBI Taxonomy" id="1227551"/>
    <lineage>
        <taxon>Bacteria</taxon>
        <taxon>Thermotogati</taxon>
        <taxon>Deinococcota</taxon>
        <taxon>Deinococci</taxon>
        <taxon>Thermales</taxon>
        <taxon>Thermaceae</taxon>
        <taxon>Meiothermus</taxon>
    </lineage>
</organism>
<dbReference type="GO" id="GO:0003677">
    <property type="term" value="F:DNA binding"/>
    <property type="evidence" value="ECO:0007669"/>
    <property type="project" value="InterPro"/>
</dbReference>
<dbReference type="SMART" id="SM00530">
    <property type="entry name" value="HTH_XRE"/>
    <property type="match status" value="1"/>
</dbReference>
<evidence type="ECO:0000259" key="2">
    <source>
        <dbReference type="PROSITE" id="PS50943"/>
    </source>
</evidence>
<gene>
    <name evidence="3" type="ORF">Mgrana_00112</name>
</gene>
<evidence type="ECO:0000313" key="4">
    <source>
        <dbReference type="Proteomes" id="UP000266178"/>
    </source>
</evidence>
<dbReference type="Pfam" id="PF01381">
    <property type="entry name" value="HTH_3"/>
    <property type="match status" value="1"/>
</dbReference>
<feature type="region of interest" description="Disordered" evidence="1">
    <location>
        <begin position="84"/>
        <end position="104"/>
    </location>
</feature>
<sequence length="104" mass="11661">MAKNWVVREPWGEVLFQRRKMLGLTQAQMQDRTGMSQSYVAHIEAGRYHPLQMAVTRLFPYIAALDWTLHEFLEATGLELPNADDVCPPCGPRARPGTHKAAGG</sequence>
<keyword evidence="4" id="KW-1185">Reference proteome</keyword>